<accession>A0A485K523</accession>
<sequence>MAEKRTVQPVHVEPPVAAVVPVPTPPPTPPTTFVAPVVTKANTPVATPPTSSGGHRTPMERRAEVDSLMVSLSVENAHLKQELERLKNAPTTVADTSLDFATHQIHTLSSQLVDLQMQCAMLDVGSNPGPAAAATAVDLALPCPATLDDAHTHVQTLLRKIHAATKMLEGLEGQRLRAAKAKADEAEVMALVETIQPVVTTVRHVVSYVPVVSYVVSSMEATAETISPQSWFALLQTSHAVVKSVTNMASRVLSRPLSKHVEADDESPAVAKLKAKMEALMDLNVEQAIQIKQLKEKLNESMFMHQSMQMKFLEDKLTHQMSAMRAMDDEKMKRMEDELGYTTACVNQLANAIVRGPILKDKPVVHSDHTNGYVDIQDTTVLYAASSHGIPARR</sequence>
<evidence type="ECO:0000313" key="1">
    <source>
        <dbReference type="EMBL" id="KAF0718876.1"/>
    </source>
</evidence>
<reference evidence="2 3" key="1">
    <citation type="submission" date="2019-03" db="EMBL/GenBank/DDBJ databases">
        <authorList>
            <person name="Gaulin E."/>
            <person name="Dumas B."/>
        </authorList>
    </citation>
    <scope>NUCLEOTIDE SEQUENCE [LARGE SCALE GENOMIC DNA]</scope>
    <source>
        <strain evidence="2">CBS 568.67</strain>
    </source>
</reference>
<keyword evidence="3" id="KW-1185">Reference proteome</keyword>
<proteinExistence type="predicted"/>
<gene>
    <name evidence="2" type="primary">Aste57867_1423</name>
    <name evidence="1" type="ORF">As57867_001422</name>
    <name evidence="2" type="ORF">ASTE57867_1423</name>
</gene>
<dbReference type="EMBL" id="VJMH01000113">
    <property type="protein sequence ID" value="KAF0718876.1"/>
    <property type="molecule type" value="Genomic_DNA"/>
</dbReference>
<protein>
    <submittedName>
        <fullName evidence="2">Aste57867_1423 protein</fullName>
    </submittedName>
</protein>
<reference evidence="1" key="2">
    <citation type="submission" date="2019-06" db="EMBL/GenBank/DDBJ databases">
        <title>Genomics analysis of Aphanomyces spp. identifies a new class of oomycete effector associated with host adaptation.</title>
        <authorList>
            <person name="Gaulin E."/>
        </authorList>
    </citation>
    <scope>NUCLEOTIDE SEQUENCE</scope>
    <source>
        <strain evidence="1">CBS 578.67</strain>
    </source>
</reference>
<dbReference type="AlphaFoldDB" id="A0A485K523"/>
<evidence type="ECO:0000313" key="2">
    <source>
        <dbReference type="EMBL" id="VFT78640.1"/>
    </source>
</evidence>
<dbReference type="Proteomes" id="UP000332933">
    <property type="component" value="Unassembled WGS sequence"/>
</dbReference>
<name>A0A485K523_9STRA</name>
<dbReference type="EMBL" id="CAADRA010000113">
    <property type="protein sequence ID" value="VFT78640.1"/>
    <property type="molecule type" value="Genomic_DNA"/>
</dbReference>
<evidence type="ECO:0000313" key="3">
    <source>
        <dbReference type="Proteomes" id="UP000332933"/>
    </source>
</evidence>
<organism evidence="2 3">
    <name type="scientific">Aphanomyces stellatus</name>
    <dbReference type="NCBI Taxonomy" id="120398"/>
    <lineage>
        <taxon>Eukaryota</taxon>
        <taxon>Sar</taxon>
        <taxon>Stramenopiles</taxon>
        <taxon>Oomycota</taxon>
        <taxon>Saprolegniomycetes</taxon>
        <taxon>Saprolegniales</taxon>
        <taxon>Verrucalvaceae</taxon>
        <taxon>Aphanomyces</taxon>
    </lineage>
</organism>